<evidence type="ECO:0000256" key="5">
    <source>
        <dbReference type="ARBA" id="ARBA00022670"/>
    </source>
</evidence>
<organism evidence="13 14">
    <name type="scientific">Cryptotermes secundus</name>
    <dbReference type="NCBI Taxonomy" id="105785"/>
    <lineage>
        <taxon>Eukaryota</taxon>
        <taxon>Metazoa</taxon>
        <taxon>Ecdysozoa</taxon>
        <taxon>Arthropoda</taxon>
        <taxon>Hexapoda</taxon>
        <taxon>Insecta</taxon>
        <taxon>Pterygota</taxon>
        <taxon>Neoptera</taxon>
        <taxon>Polyneoptera</taxon>
        <taxon>Dictyoptera</taxon>
        <taxon>Blattodea</taxon>
        <taxon>Blattoidea</taxon>
        <taxon>Termitoidae</taxon>
        <taxon>Kalotermitidae</taxon>
        <taxon>Cryptotermitinae</taxon>
        <taxon>Cryptotermes</taxon>
    </lineage>
</organism>
<keyword evidence="6" id="KW-0479">Metal-binding</keyword>
<comment type="subcellular location">
    <subcellularLocation>
        <location evidence="2">Mitochondrion</location>
    </subcellularLocation>
</comment>
<dbReference type="InterPro" id="IPR013578">
    <property type="entry name" value="Peptidase_M16C_assoc"/>
</dbReference>
<keyword evidence="5 13" id="KW-0645">Protease</keyword>
<dbReference type="AlphaFoldDB" id="A0A2J7PD77"/>
<evidence type="ECO:0000256" key="8">
    <source>
        <dbReference type="ARBA" id="ARBA00022833"/>
    </source>
</evidence>
<dbReference type="Gene3D" id="3.30.830.10">
    <property type="entry name" value="Metalloenzyme, LuxS/M16 peptidase-like"/>
    <property type="match status" value="4"/>
</dbReference>
<accession>A0A2J7PD77</accession>
<evidence type="ECO:0000256" key="2">
    <source>
        <dbReference type="ARBA" id="ARBA00004173"/>
    </source>
</evidence>
<comment type="cofactor">
    <cofactor evidence="1">
        <name>Zn(2+)</name>
        <dbReference type="ChEBI" id="CHEBI:29105"/>
    </cofactor>
</comment>
<dbReference type="PANTHER" id="PTHR43016:SF13">
    <property type="entry name" value="PRESEQUENCE PROTEASE, MITOCHONDRIAL"/>
    <property type="match status" value="1"/>
</dbReference>
<keyword evidence="11" id="KW-0496">Mitochondrion</keyword>
<dbReference type="GO" id="GO:0016485">
    <property type="term" value="P:protein processing"/>
    <property type="evidence" value="ECO:0007669"/>
    <property type="project" value="TreeGrafter"/>
</dbReference>
<dbReference type="EMBL" id="NEVH01026393">
    <property type="protein sequence ID" value="PNF14278.1"/>
    <property type="molecule type" value="Genomic_DNA"/>
</dbReference>
<evidence type="ECO:0000259" key="12">
    <source>
        <dbReference type="SMART" id="SM01264"/>
    </source>
</evidence>
<dbReference type="GO" id="GO:0046872">
    <property type="term" value="F:metal ion binding"/>
    <property type="evidence" value="ECO:0007669"/>
    <property type="project" value="UniProtKB-KW"/>
</dbReference>
<dbReference type="Pfam" id="PF22516">
    <property type="entry name" value="PreP_C"/>
    <property type="match status" value="1"/>
</dbReference>
<comment type="caution">
    <text evidence="13">The sequence shown here is derived from an EMBL/GenBank/DDBJ whole genome shotgun (WGS) entry which is preliminary data.</text>
</comment>
<dbReference type="GO" id="GO:0004222">
    <property type="term" value="F:metalloendopeptidase activity"/>
    <property type="evidence" value="ECO:0007669"/>
    <property type="project" value="TreeGrafter"/>
</dbReference>
<evidence type="ECO:0000256" key="1">
    <source>
        <dbReference type="ARBA" id="ARBA00001947"/>
    </source>
</evidence>
<keyword evidence="14" id="KW-1185">Reference proteome</keyword>
<evidence type="ECO:0000256" key="3">
    <source>
        <dbReference type="ARBA" id="ARBA00007575"/>
    </source>
</evidence>
<dbReference type="PANTHER" id="PTHR43016">
    <property type="entry name" value="PRESEQUENCE PROTEASE"/>
    <property type="match status" value="1"/>
</dbReference>
<dbReference type="GO" id="GO:0005759">
    <property type="term" value="C:mitochondrial matrix"/>
    <property type="evidence" value="ECO:0007669"/>
    <property type="project" value="TreeGrafter"/>
</dbReference>
<dbReference type="FunFam" id="3.30.830.10:FF:000009">
    <property type="entry name" value="Presequence protease, mitochondrial"/>
    <property type="match status" value="1"/>
</dbReference>
<sequence>MIRPNRLIGLCCGHHIPKKRLLHGSRCMQNNQTSSNYSIEANIRTTSTGLVSQKLKVPSFKKPENPEVNEGKEFEGFVVQEVSEIPEFRLWAYRLHHRATGAQYLHIQRDDTNNAFSVGFRTTPNNSTGLPHILEHTTLCGSLCFPCRDPFFKMLNRSLATFMNAMTGPDYTIYPFATQNVQDYRNLMSVYLDAVFNPQLRESDFRQEGWRLEHENLNDPTSPIIIKGVVFNEMKGVFSENQSLFEQKLLNNILPGHTYGFVSGGDPLVIPNLTYNDLKAFHAQYYCPSNSRFYSYGNFPFVGHLKYINDNYLSNFKNTPPKDGRNTSVPSENRWSAERHKHITCRPDHMAADLTKQSTIAISVLCSDITDIQETFELQVLSQLLVQGPNSAFYKTLVEPNIGAGFAPVTGYESQTKDTIFTVGLQGVNPKDFGEVLKRYDETLTKVLNEGFDEKHIEGVLHGIELNIKHQSADFGLGLLFGLSSLWNHDGDLVKALKVEDQIYLLRRSLKDNPQHLQDKVLKYMKENTHRLILTMTPDEDYEAKQAQAEQELLQTKLAALSQQERAVLFQQALKLRDEQEKAEDTSSLPTLLMKDLKKEIDLTSVKDVDVSSIPIQVCVQPTNGMTYFRGIVNIKELNSELKTLVPLFCQVATKMGTQRHSYRELDQLVQLKTGGVSLSGHIADDTMETFSYEEGILFASYCLDRNVKDMFMLWSELLNEGSFSDMKRFETLVRVTAADLINGIADMGQHYAISSAASLVNPASYRKELASGLSYVGKMKEIAQMSDLTPVLAQIRQISETVFNKKHLRCAVNLSSDTENAVLKEMEVFLGSLQGTAGLPLLKTQDPNYYLEKSAVRGFHHILPIPVNFAAKSLSTVYYCHSHFPSLRIMARLITSKFLHPHIREKGGAYGSGLSLSPSGVLNFYSYRDPNSAATFDIFDQASEWVSQNSFTDKDIEEAKLGVFQTVDAPIPPGSKGMNKFLYGIHDFLLQMHRSALMSVTRQDIIEVAETYLGQKSQSKCGRALLGPKNEVLHLRKAENWEFLQQDI</sequence>
<reference evidence="13 14" key="1">
    <citation type="submission" date="2017-12" db="EMBL/GenBank/DDBJ databases">
        <title>Hemimetabolous genomes reveal molecular basis of termite eusociality.</title>
        <authorList>
            <person name="Harrison M.C."/>
            <person name="Jongepier E."/>
            <person name="Robertson H.M."/>
            <person name="Arning N."/>
            <person name="Bitard-Feildel T."/>
            <person name="Chao H."/>
            <person name="Childers C.P."/>
            <person name="Dinh H."/>
            <person name="Doddapaneni H."/>
            <person name="Dugan S."/>
            <person name="Gowin J."/>
            <person name="Greiner C."/>
            <person name="Han Y."/>
            <person name="Hu H."/>
            <person name="Hughes D.S.T."/>
            <person name="Huylmans A.-K."/>
            <person name="Kemena C."/>
            <person name="Kremer L.P.M."/>
            <person name="Lee S.L."/>
            <person name="Lopez-Ezquerra A."/>
            <person name="Mallet L."/>
            <person name="Monroy-Kuhn J.M."/>
            <person name="Moser A."/>
            <person name="Murali S.C."/>
            <person name="Muzny D.M."/>
            <person name="Otani S."/>
            <person name="Piulachs M.-D."/>
            <person name="Poelchau M."/>
            <person name="Qu J."/>
            <person name="Schaub F."/>
            <person name="Wada-Katsumata A."/>
            <person name="Worley K.C."/>
            <person name="Xie Q."/>
            <person name="Ylla G."/>
            <person name="Poulsen M."/>
            <person name="Gibbs R.A."/>
            <person name="Schal C."/>
            <person name="Richards S."/>
            <person name="Belles X."/>
            <person name="Korb J."/>
            <person name="Bornberg-Bauer E."/>
        </authorList>
    </citation>
    <scope>NUCLEOTIDE SEQUENCE [LARGE SCALE GENOMIC DNA]</scope>
    <source>
        <tissue evidence="13">Whole body</tissue>
    </source>
</reference>
<evidence type="ECO:0000313" key="13">
    <source>
        <dbReference type="EMBL" id="PNF14278.1"/>
    </source>
</evidence>
<evidence type="ECO:0000256" key="11">
    <source>
        <dbReference type="ARBA" id="ARBA00023128"/>
    </source>
</evidence>
<dbReference type="InParanoid" id="A0A2J7PD77"/>
<dbReference type="FunFam" id="3.30.830.10:FF:000013">
    <property type="entry name" value="Mitochondrial presequence protease"/>
    <property type="match status" value="1"/>
</dbReference>
<dbReference type="InterPro" id="IPR011765">
    <property type="entry name" value="Pept_M16_N"/>
</dbReference>
<comment type="similarity">
    <text evidence="3">Belongs to the peptidase M16 family. PreP subfamily.</text>
</comment>
<dbReference type="Pfam" id="PF05193">
    <property type="entry name" value="Peptidase_M16_C"/>
    <property type="match status" value="1"/>
</dbReference>
<keyword evidence="8" id="KW-0862">Zinc</keyword>
<gene>
    <name evidence="13" type="primary">pitrm1_1</name>
    <name evidence="13" type="ORF">B7P43_G07095</name>
</gene>
<dbReference type="InterPro" id="IPR011249">
    <property type="entry name" value="Metalloenz_LuxS/M16"/>
</dbReference>
<dbReference type="InterPro" id="IPR055130">
    <property type="entry name" value="PreP_C"/>
</dbReference>
<keyword evidence="10" id="KW-0482">Metalloprotease</keyword>
<dbReference type="Pfam" id="PF08367">
    <property type="entry name" value="M16C_assoc"/>
    <property type="match status" value="1"/>
</dbReference>
<evidence type="ECO:0000256" key="9">
    <source>
        <dbReference type="ARBA" id="ARBA00022946"/>
    </source>
</evidence>
<keyword evidence="9" id="KW-0809">Transit peptide</keyword>
<evidence type="ECO:0000313" key="14">
    <source>
        <dbReference type="Proteomes" id="UP000235965"/>
    </source>
</evidence>
<evidence type="ECO:0000256" key="10">
    <source>
        <dbReference type="ARBA" id="ARBA00023049"/>
    </source>
</evidence>
<dbReference type="FunFam" id="3.30.830.10:FF:000011">
    <property type="entry name" value="Presequence protease, mitochondrial"/>
    <property type="match status" value="1"/>
</dbReference>
<proteinExistence type="inferred from homology"/>
<dbReference type="SUPFAM" id="SSF63411">
    <property type="entry name" value="LuxS/MPP-like metallohydrolase"/>
    <property type="match status" value="4"/>
</dbReference>
<dbReference type="InterPro" id="IPR007863">
    <property type="entry name" value="Peptidase_M16_C"/>
</dbReference>
<dbReference type="STRING" id="105785.A0A2J7PD77"/>
<name>A0A2J7PD77_9NEOP</name>
<dbReference type="FunCoup" id="A0A2J7PD77">
    <property type="interactions" value="1652"/>
</dbReference>
<evidence type="ECO:0000256" key="4">
    <source>
        <dbReference type="ARBA" id="ARBA00020167"/>
    </source>
</evidence>
<dbReference type="Pfam" id="PF00675">
    <property type="entry name" value="Peptidase_M16"/>
    <property type="match status" value="1"/>
</dbReference>
<dbReference type="SMART" id="SM01264">
    <property type="entry name" value="M16C_associated"/>
    <property type="match status" value="1"/>
</dbReference>
<keyword evidence="7" id="KW-0378">Hydrolase</keyword>
<protein>
    <recommendedName>
        <fullName evidence="4">Presequence protease, mitochondrial</fullName>
    </recommendedName>
</protein>
<evidence type="ECO:0000256" key="7">
    <source>
        <dbReference type="ARBA" id="ARBA00022801"/>
    </source>
</evidence>
<feature type="domain" description="Peptidase M16C associated" evidence="12">
    <location>
        <begin position="536"/>
        <end position="783"/>
    </location>
</feature>
<dbReference type="Proteomes" id="UP000235965">
    <property type="component" value="Unassembled WGS sequence"/>
</dbReference>
<dbReference type="OrthoDB" id="10250783at2759"/>
<evidence type="ECO:0000256" key="6">
    <source>
        <dbReference type="ARBA" id="ARBA00022723"/>
    </source>
</evidence>